<dbReference type="EMBL" id="QREL01000001">
    <property type="protein sequence ID" value="REE28609.1"/>
    <property type="molecule type" value="Genomic_DNA"/>
</dbReference>
<dbReference type="PANTHER" id="PTHR42899">
    <property type="entry name" value="SPERMATOGENESIS-ASSOCIATED PROTEIN 20"/>
    <property type="match status" value="1"/>
</dbReference>
<name>A0A371NDM5_9EURY</name>
<dbReference type="Proteomes" id="UP000256864">
    <property type="component" value="Unassembled WGS sequence"/>
</dbReference>
<feature type="domain" description="Spermatogenesis-associated protein 20-like TRX" evidence="2">
    <location>
        <begin position="6"/>
        <end position="168"/>
    </location>
</feature>
<dbReference type="InterPro" id="IPR024705">
    <property type="entry name" value="Ssp411"/>
</dbReference>
<evidence type="ECO:0000313" key="4">
    <source>
        <dbReference type="Proteomes" id="UP000256864"/>
    </source>
</evidence>
<proteinExistence type="predicted"/>
<protein>
    <recommendedName>
        <fullName evidence="2">Spermatogenesis-associated protein 20-like TRX domain-containing protein</fullName>
    </recommendedName>
</protein>
<dbReference type="RefSeq" id="WP_115892197.1">
    <property type="nucleotide sequence ID" value="NZ_QREL01000001.1"/>
</dbReference>
<dbReference type="GO" id="GO:0005975">
    <property type="term" value="P:carbohydrate metabolic process"/>
    <property type="evidence" value="ECO:0007669"/>
    <property type="project" value="InterPro"/>
</dbReference>
<reference evidence="3 4" key="1">
    <citation type="submission" date="2018-07" db="EMBL/GenBank/DDBJ databases">
        <title>Genomic Encyclopedia of Type Strains, Phase IV (KMG-IV): sequencing the most valuable type-strain genomes for metagenomic binning, comparative biology and taxonomic classification.</title>
        <authorList>
            <person name="Goeker M."/>
        </authorList>
    </citation>
    <scope>NUCLEOTIDE SEQUENCE [LARGE SCALE GENOMIC DNA]</scope>
    <source>
        <strain evidence="3 4">DSM 7466</strain>
    </source>
</reference>
<dbReference type="SUPFAM" id="SSF52833">
    <property type="entry name" value="Thioredoxin-like"/>
    <property type="match status" value="1"/>
</dbReference>
<accession>A0A371NDM5</accession>
<evidence type="ECO:0000259" key="2">
    <source>
        <dbReference type="Pfam" id="PF03190"/>
    </source>
</evidence>
<dbReference type="PIRSF" id="PIRSF006402">
    <property type="entry name" value="UCP006402_thioredoxin"/>
    <property type="match status" value="1"/>
</dbReference>
<evidence type="ECO:0000256" key="1">
    <source>
        <dbReference type="SAM" id="Coils"/>
    </source>
</evidence>
<organism evidence="3 4">
    <name type="scientific">Methanothermobacter defluvii</name>
    <dbReference type="NCBI Taxonomy" id="49339"/>
    <lineage>
        <taxon>Archaea</taxon>
        <taxon>Methanobacteriati</taxon>
        <taxon>Methanobacteriota</taxon>
        <taxon>Methanomada group</taxon>
        <taxon>Methanobacteria</taxon>
        <taxon>Methanobacteriales</taxon>
        <taxon>Methanobacteriaceae</taxon>
        <taxon>Methanothermobacter</taxon>
    </lineage>
</organism>
<sequence length="677" mass="76899">MKDEYTNSLIKEKSPYLLQHAHNPVNWYPWGDDAFRKALAERKPIFLSIGYSTCHWCHVMARESFEDPEIADILNRDFVSVKVDREERPDIDAIYMRVCQMMTGGGGWPLTIIMTPEGEPFFAGTYFPPEDRGGVPGLKTILERVVMLWKNDPKGIVETARKVVEALKEKPASYQIKPETVDMAYEYLRRNFDRKNGGFGSQQKFPTPHNIHFLLTYHLRRGEGEALEMVRLTLEKMRYGGIYDQLGYGFHRYAVEPTWTIPHFEKMLYDQALTMTAYLEAFQVTGDELHQRTALEISEYVLRDLKSPEGGFYSAVDAESGGVEGGYYLWRASEILEALGDDADLVMRYFNVLEDGNFRGEVRGENILHVDSPEKVAEEFNLTLDELNERIEEARRVLLERRLEREAPSVDDKVLTDWNGLMIGALARCSRVLDHDEPLRAAEGCLEFIEDRLMSDGRLLHRYRDGEAAINGKLDDYAFLIWGLLEMYDATLREGYIRKALELTETLRDNFRDSDGGFYLTDDPDVIVRPKESMDGAIPSGNSVHMQNLLRLGGLLEDEELIEEARGILKAFSRRVESSPGAHTFLLSSAEWAVYGGRSLVVVCSGEPEIPAVLRKTLIPDFTLTVMGGSGDWSFAPAHLNEKVALGDGCTYYLCDGSKCHPPAEDPERVMEYLGVK</sequence>
<gene>
    <name evidence="3" type="ORF">C7452_0628</name>
</gene>
<dbReference type="AlphaFoldDB" id="A0A371NDM5"/>
<dbReference type="InterPro" id="IPR008928">
    <property type="entry name" value="6-hairpin_glycosidase_sf"/>
</dbReference>
<dbReference type="InterPro" id="IPR004879">
    <property type="entry name" value="Ssp411-like_TRX"/>
</dbReference>
<dbReference type="PANTHER" id="PTHR42899:SF1">
    <property type="entry name" value="SPERMATOGENESIS-ASSOCIATED PROTEIN 20"/>
    <property type="match status" value="1"/>
</dbReference>
<keyword evidence="4" id="KW-1185">Reference proteome</keyword>
<evidence type="ECO:0000313" key="3">
    <source>
        <dbReference type="EMBL" id="REE28609.1"/>
    </source>
</evidence>
<dbReference type="Gene3D" id="1.50.10.10">
    <property type="match status" value="1"/>
</dbReference>
<dbReference type="Gene3D" id="3.40.30.10">
    <property type="entry name" value="Glutaredoxin"/>
    <property type="match status" value="1"/>
</dbReference>
<comment type="caution">
    <text evidence="3">The sequence shown here is derived from an EMBL/GenBank/DDBJ whole genome shotgun (WGS) entry which is preliminary data.</text>
</comment>
<dbReference type="InterPro" id="IPR036249">
    <property type="entry name" value="Thioredoxin-like_sf"/>
</dbReference>
<dbReference type="SUPFAM" id="SSF48208">
    <property type="entry name" value="Six-hairpin glycosidases"/>
    <property type="match status" value="1"/>
</dbReference>
<dbReference type="Pfam" id="PF03190">
    <property type="entry name" value="Thioredox_DsbH"/>
    <property type="match status" value="1"/>
</dbReference>
<keyword evidence="1" id="KW-0175">Coiled coil</keyword>
<dbReference type="InterPro" id="IPR012341">
    <property type="entry name" value="6hp_glycosidase-like_sf"/>
</dbReference>
<dbReference type="CDD" id="cd02955">
    <property type="entry name" value="SSP411"/>
    <property type="match status" value="1"/>
</dbReference>
<feature type="coiled-coil region" evidence="1">
    <location>
        <begin position="377"/>
        <end position="404"/>
    </location>
</feature>